<sequence length="139" mass="16071">MKNEFTLKERIVLGLDSQRKTLSNLYDMDQIRNSVNARSFPRGNALYSSSTVSNEQGPLHRRLDIVKNKQGFPHLRERVRVKNLVHESMICFGTWNTGTLMGKSMEVVDTMTRRSINFMCLQETKWVEKNAKELDSSGF</sequence>
<proteinExistence type="predicted"/>
<evidence type="ECO:0000313" key="2">
    <source>
        <dbReference type="EnsemblPlants" id="KEH17767"/>
    </source>
</evidence>
<protein>
    <submittedName>
        <fullName evidence="1">TIR-NBS-LRR type disease resistance protein, putative</fullName>
    </submittedName>
</protein>
<evidence type="ECO:0000313" key="3">
    <source>
        <dbReference type="Proteomes" id="UP000002051"/>
    </source>
</evidence>
<dbReference type="EMBL" id="KL402726">
    <property type="protein sequence ID" value="KEH17767.1"/>
    <property type="molecule type" value="Genomic_DNA"/>
</dbReference>
<accession>A0A072TK06</accession>
<dbReference type="AlphaFoldDB" id="A0A072TK06"/>
<gene>
    <name evidence="1" type="ORF">MTR_0001s0580</name>
</gene>
<dbReference type="Proteomes" id="UP000002051">
    <property type="component" value="Unassembled WGS sequence"/>
</dbReference>
<dbReference type="EnsemblPlants" id="KEH17767">
    <property type="protein sequence ID" value="KEH17767"/>
    <property type="gene ID" value="MTR_0001s0580"/>
</dbReference>
<organism evidence="1 3">
    <name type="scientific">Medicago truncatula</name>
    <name type="common">Barrel medic</name>
    <name type="synonym">Medicago tribuloides</name>
    <dbReference type="NCBI Taxonomy" id="3880"/>
    <lineage>
        <taxon>Eukaryota</taxon>
        <taxon>Viridiplantae</taxon>
        <taxon>Streptophyta</taxon>
        <taxon>Embryophyta</taxon>
        <taxon>Tracheophyta</taxon>
        <taxon>Spermatophyta</taxon>
        <taxon>Magnoliopsida</taxon>
        <taxon>eudicotyledons</taxon>
        <taxon>Gunneridae</taxon>
        <taxon>Pentapetalae</taxon>
        <taxon>rosids</taxon>
        <taxon>fabids</taxon>
        <taxon>Fabales</taxon>
        <taxon>Fabaceae</taxon>
        <taxon>Papilionoideae</taxon>
        <taxon>50 kb inversion clade</taxon>
        <taxon>NPAAA clade</taxon>
        <taxon>Hologalegina</taxon>
        <taxon>IRL clade</taxon>
        <taxon>Trifolieae</taxon>
        <taxon>Medicago</taxon>
    </lineage>
</organism>
<dbReference type="HOGENOM" id="CLU_1848113_0_0_1"/>
<name>A0A072TK06_MEDTR</name>
<reference evidence="1 3" key="1">
    <citation type="journal article" date="2011" name="Nature">
        <title>The Medicago genome provides insight into the evolution of rhizobial symbioses.</title>
        <authorList>
            <person name="Young N.D."/>
            <person name="Debelle F."/>
            <person name="Oldroyd G.E."/>
            <person name="Geurts R."/>
            <person name="Cannon S.B."/>
            <person name="Udvardi M.K."/>
            <person name="Benedito V.A."/>
            <person name="Mayer K.F."/>
            <person name="Gouzy J."/>
            <person name="Schoof H."/>
            <person name="Van de Peer Y."/>
            <person name="Proost S."/>
            <person name="Cook D.R."/>
            <person name="Meyers B.C."/>
            <person name="Spannagl M."/>
            <person name="Cheung F."/>
            <person name="De Mita S."/>
            <person name="Krishnakumar V."/>
            <person name="Gundlach H."/>
            <person name="Zhou S."/>
            <person name="Mudge J."/>
            <person name="Bharti A.K."/>
            <person name="Murray J.D."/>
            <person name="Naoumkina M.A."/>
            <person name="Rosen B."/>
            <person name="Silverstein K.A."/>
            <person name="Tang H."/>
            <person name="Rombauts S."/>
            <person name="Zhao P.X."/>
            <person name="Zhou P."/>
            <person name="Barbe V."/>
            <person name="Bardou P."/>
            <person name="Bechner M."/>
            <person name="Bellec A."/>
            <person name="Berger A."/>
            <person name="Berges H."/>
            <person name="Bidwell S."/>
            <person name="Bisseling T."/>
            <person name="Choisne N."/>
            <person name="Couloux A."/>
            <person name="Denny R."/>
            <person name="Deshpande S."/>
            <person name="Dai X."/>
            <person name="Doyle J.J."/>
            <person name="Dudez A.M."/>
            <person name="Farmer A.D."/>
            <person name="Fouteau S."/>
            <person name="Franken C."/>
            <person name="Gibelin C."/>
            <person name="Gish J."/>
            <person name="Goldstein S."/>
            <person name="Gonzalez A.J."/>
            <person name="Green P.J."/>
            <person name="Hallab A."/>
            <person name="Hartog M."/>
            <person name="Hua A."/>
            <person name="Humphray S.J."/>
            <person name="Jeong D.H."/>
            <person name="Jing Y."/>
            <person name="Jocker A."/>
            <person name="Kenton S.M."/>
            <person name="Kim D.J."/>
            <person name="Klee K."/>
            <person name="Lai H."/>
            <person name="Lang C."/>
            <person name="Lin S."/>
            <person name="Macmil S.L."/>
            <person name="Magdelenat G."/>
            <person name="Matthews L."/>
            <person name="McCorrison J."/>
            <person name="Monaghan E.L."/>
            <person name="Mun J.H."/>
            <person name="Najar F.Z."/>
            <person name="Nicholson C."/>
            <person name="Noirot C."/>
            <person name="O'Bleness M."/>
            <person name="Paule C.R."/>
            <person name="Poulain J."/>
            <person name="Prion F."/>
            <person name="Qin B."/>
            <person name="Qu C."/>
            <person name="Retzel E.F."/>
            <person name="Riddle C."/>
            <person name="Sallet E."/>
            <person name="Samain S."/>
            <person name="Samson N."/>
            <person name="Sanders I."/>
            <person name="Saurat O."/>
            <person name="Scarpelli C."/>
            <person name="Schiex T."/>
            <person name="Segurens B."/>
            <person name="Severin A.J."/>
            <person name="Sherrier D.J."/>
            <person name="Shi R."/>
            <person name="Sims S."/>
            <person name="Singer S.R."/>
            <person name="Sinharoy S."/>
            <person name="Sterck L."/>
            <person name="Viollet A."/>
            <person name="Wang B.B."/>
            <person name="Wang K."/>
            <person name="Wang M."/>
            <person name="Wang X."/>
            <person name="Warfsmann J."/>
            <person name="Weissenbach J."/>
            <person name="White D.D."/>
            <person name="White J.D."/>
            <person name="Wiley G.B."/>
            <person name="Wincker P."/>
            <person name="Xing Y."/>
            <person name="Yang L."/>
            <person name="Yao Z."/>
            <person name="Ying F."/>
            <person name="Zhai J."/>
            <person name="Zhou L."/>
            <person name="Zuber A."/>
            <person name="Denarie J."/>
            <person name="Dixon R.A."/>
            <person name="May G.D."/>
            <person name="Schwartz D.C."/>
            <person name="Rogers J."/>
            <person name="Quetier F."/>
            <person name="Town C.D."/>
            <person name="Roe B.A."/>
        </authorList>
    </citation>
    <scope>NUCLEOTIDE SEQUENCE [LARGE SCALE GENOMIC DNA]</scope>
    <source>
        <strain evidence="1">A17</strain>
        <strain evidence="2 3">cv. Jemalong A17</strain>
    </source>
</reference>
<reference evidence="2" key="3">
    <citation type="submission" date="2015-06" db="UniProtKB">
        <authorList>
            <consortium name="EnsemblPlants"/>
        </authorList>
    </citation>
    <scope>IDENTIFICATION</scope>
    <source>
        <strain evidence="2">cv. Jemalong A17</strain>
    </source>
</reference>
<reference evidence="1 3" key="2">
    <citation type="journal article" date="2014" name="BMC Genomics">
        <title>An improved genome release (version Mt4.0) for the model legume Medicago truncatula.</title>
        <authorList>
            <person name="Tang H."/>
            <person name="Krishnakumar V."/>
            <person name="Bidwell S."/>
            <person name="Rosen B."/>
            <person name="Chan A."/>
            <person name="Zhou S."/>
            <person name="Gentzbittel L."/>
            <person name="Childs K.L."/>
            <person name="Yandell M."/>
            <person name="Gundlach H."/>
            <person name="Mayer K.F."/>
            <person name="Schwartz D.C."/>
            <person name="Town C.D."/>
        </authorList>
    </citation>
    <scope>GENOME REANNOTATION</scope>
    <source>
        <strain evidence="1">A17</strain>
        <strain evidence="2 3">cv. Jemalong A17</strain>
    </source>
</reference>
<evidence type="ECO:0000313" key="1">
    <source>
        <dbReference type="EMBL" id="KEH17767.1"/>
    </source>
</evidence>
<keyword evidence="3" id="KW-1185">Reference proteome</keyword>